<dbReference type="EMBL" id="KZ084088">
    <property type="protein sequence ID" value="OSD07361.1"/>
    <property type="molecule type" value="Genomic_DNA"/>
</dbReference>
<accession>A0A1Y2J4K6</accession>
<dbReference type="AlphaFoldDB" id="A0A1Y2J4K6"/>
<feature type="domain" description="SAP" evidence="2">
    <location>
        <begin position="32"/>
        <end position="66"/>
    </location>
</feature>
<dbReference type="OrthoDB" id="3251176at2759"/>
<reference evidence="3 4" key="1">
    <citation type="journal article" date="2015" name="Biotechnol. Biofuels">
        <title>Enhanced degradation of softwood versus hardwood by the white-rot fungus Pycnoporus coccineus.</title>
        <authorList>
            <person name="Couturier M."/>
            <person name="Navarro D."/>
            <person name="Chevret D."/>
            <person name="Henrissat B."/>
            <person name="Piumi F."/>
            <person name="Ruiz-Duenas F.J."/>
            <person name="Martinez A.T."/>
            <person name="Grigoriev I.V."/>
            <person name="Riley R."/>
            <person name="Lipzen A."/>
            <person name="Berrin J.G."/>
            <person name="Master E.R."/>
            <person name="Rosso M.N."/>
        </authorList>
    </citation>
    <scope>NUCLEOTIDE SEQUENCE [LARGE SCALE GENOMIC DNA]</scope>
    <source>
        <strain evidence="3 4">BRFM310</strain>
    </source>
</reference>
<keyword evidence="4" id="KW-1185">Reference proteome</keyword>
<dbReference type="Proteomes" id="UP000193067">
    <property type="component" value="Unassembled WGS sequence"/>
</dbReference>
<organism evidence="3 4">
    <name type="scientific">Trametes coccinea (strain BRFM310)</name>
    <name type="common">Pycnoporus coccineus</name>
    <dbReference type="NCBI Taxonomy" id="1353009"/>
    <lineage>
        <taxon>Eukaryota</taxon>
        <taxon>Fungi</taxon>
        <taxon>Dikarya</taxon>
        <taxon>Basidiomycota</taxon>
        <taxon>Agaricomycotina</taxon>
        <taxon>Agaricomycetes</taxon>
        <taxon>Polyporales</taxon>
        <taxon>Polyporaceae</taxon>
        <taxon>Trametes</taxon>
    </lineage>
</organism>
<feature type="compositionally biased region" description="Polar residues" evidence="1">
    <location>
        <begin position="287"/>
        <end position="301"/>
    </location>
</feature>
<feature type="compositionally biased region" description="Low complexity" evidence="1">
    <location>
        <begin position="160"/>
        <end position="172"/>
    </location>
</feature>
<name>A0A1Y2J4K6_TRAC3</name>
<evidence type="ECO:0000313" key="4">
    <source>
        <dbReference type="Proteomes" id="UP000193067"/>
    </source>
</evidence>
<gene>
    <name evidence="3" type="ORF">PYCCODRAFT_1463640</name>
</gene>
<feature type="region of interest" description="Disordered" evidence="1">
    <location>
        <begin position="344"/>
        <end position="363"/>
    </location>
</feature>
<feature type="compositionally biased region" description="Low complexity" evidence="1">
    <location>
        <begin position="344"/>
        <end position="362"/>
    </location>
</feature>
<dbReference type="PROSITE" id="PS50800">
    <property type="entry name" value="SAP"/>
    <property type="match status" value="1"/>
</dbReference>
<evidence type="ECO:0000259" key="2">
    <source>
        <dbReference type="PROSITE" id="PS50800"/>
    </source>
</evidence>
<dbReference type="InterPro" id="IPR003034">
    <property type="entry name" value="SAP_dom"/>
</dbReference>
<evidence type="ECO:0000256" key="1">
    <source>
        <dbReference type="SAM" id="MobiDB-lite"/>
    </source>
</evidence>
<dbReference type="Pfam" id="PF02037">
    <property type="entry name" value="SAP"/>
    <property type="match status" value="1"/>
</dbReference>
<protein>
    <recommendedName>
        <fullName evidence="2">SAP domain-containing protein</fullName>
    </recommendedName>
</protein>
<sequence>MAQQVEELTLPIPDQILHQEDRNIKTFTLAITSQLTKARLKTYLASYGLRISGTRGALLDRLREYASDPDRWKTLFQASRGRKRGDISIQRASKSHAAQRILDQFGTKEESTLGYLPKRSGTETRVPHPINDQVLAANDTWAAMVLGTGQGQAAPDRRSSQAYSQESSASRADGVEAMMARDIIENQMATHEGGHGERGAASAISVEGEQGNAGPGPGTSGGNTNKITGFRRIEHRVASMNHDFLSEIGSVKHQLSEIQSTVARLTSNSDRPMHANSDLPSRLKQPGLSNSSRRPFGSTSNQCQDLSISAAIGRHFSTAHEPLTEGFRARALCEPSAFATSTPAASVPTLASTASAPSSIPTHRTSNTAAVAYKCSASDLNHQATSGTASQDNLRFFEIDGEVLQFDPATVPNPPTINFSDDLSRLFREWHHSTLLVINGRGIGVKHWERFYKKRANIKQHAWEVLRVRWGTWKFLVEERERFVSDEAFWAHYSNEHGQPLNYQKIVDILQSGRINADARDAAAALEFFGNDLSRADAHGYFMYKKANKLFVCNKPASVAQKWRQLLRDHPEIAQRWERMCAQCALGPDGGNEQARRPG</sequence>
<feature type="region of interest" description="Disordered" evidence="1">
    <location>
        <begin position="265"/>
        <end position="301"/>
    </location>
</feature>
<proteinExistence type="predicted"/>
<feature type="region of interest" description="Disordered" evidence="1">
    <location>
        <begin position="149"/>
        <end position="173"/>
    </location>
</feature>
<evidence type="ECO:0000313" key="3">
    <source>
        <dbReference type="EMBL" id="OSD07361.1"/>
    </source>
</evidence>